<dbReference type="PANTHER" id="PTHR28259:SF1">
    <property type="entry name" value="FLUORIDE EXPORT PROTEIN 1-RELATED"/>
    <property type="match status" value="1"/>
</dbReference>
<gene>
    <name evidence="10" type="primary">fluC</name>
    <name evidence="10" type="synonym">crcB</name>
    <name evidence="11" type="ORF">D7Z54_03315</name>
</gene>
<dbReference type="AlphaFoldDB" id="A0A428N912"/>
<dbReference type="HAMAP" id="MF_00454">
    <property type="entry name" value="FluC"/>
    <property type="match status" value="1"/>
</dbReference>
<dbReference type="EMBL" id="RBVX01000002">
    <property type="protein sequence ID" value="RSL34877.1"/>
    <property type="molecule type" value="Genomic_DNA"/>
</dbReference>
<keyword evidence="12" id="KW-1185">Reference proteome</keyword>
<dbReference type="RefSeq" id="WP_125554431.1">
    <property type="nucleotide sequence ID" value="NZ_RBVX01000002.1"/>
</dbReference>
<evidence type="ECO:0000313" key="12">
    <source>
        <dbReference type="Proteomes" id="UP000275076"/>
    </source>
</evidence>
<comment type="caution">
    <text evidence="11">The sequence shown here is derived from an EMBL/GenBank/DDBJ whole genome shotgun (WGS) entry which is preliminary data.</text>
</comment>
<dbReference type="Proteomes" id="UP000275076">
    <property type="component" value="Unassembled WGS sequence"/>
</dbReference>
<dbReference type="GO" id="GO:0062054">
    <property type="term" value="F:fluoride channel activity"/>
    <property type="evidence" value="ECO:0007669"/>
    <property type="project" value="UniProtKB-UniRule"/>
</dbReference>
<comment type="similarity">
    <text evidence="7 10">Belongs to the fluoride channel Fluc/FEX (TC 1.A.43) family.</text>
</comment>
<evidence type="ECO:0000256" key="3">
    <source>
        <dbReference type="ARBA" id="ARBA00022692"/>
    </source>
</evidence>
<keyword evidence="10" id="KW-0915">Sodium</keyword>
<feature type="transmembrane region" description="Helical" evidence="10">
    <location>
        <begin position="30"/>
        <end position="53"/>
    </location>
</feature>
<evidence type="ECO:0000256" key="4">
    <source>
        <dbReference type="ARBA" id="ARBA00022989"/>
    </source>
</evidence>
<keyword evidence="10" id="KW-0406">Ion transport</keyword>
<evidence type="ECO:0000256" key="5">
    <source>
        <dbReference type="ARBA" id="ARBA00023136"/>
    </source>
</evidence>
<comment type="subcellular location">
    <subcellularLocation>
        <location evidence="1 10">Cell membrane</location>
        <topology evidence="1 10">Multi-pass membrane protein</topology>
    </subcellularLocation>
</comment>
<keyword evidence="10" id="KW-0813">Transport</keyword>
<evidence type="ECO:0000256" key="6">
    <source>
        <dbReference type="ARBA" id="ARBA00023303"/>
    </source>
</evidence>
<reference evidence="11 12" key="1">
    <citation type="submission" date="2018-10" db="EMBL/GenBank/DDBJ databases">
        <title>Draft genome sequence of Bacillus salarius IM0101, isolated from a hypersaline soil in Inner Mongolia, China.</title>
        <authorList>
            <person name="Yamprayoonswat W."/>
            <person name="Boonvisut S."/>
            <person name="Jumpathong W."/>
            <person name="Sittihan S."/>
            <person name="Ruangsuj P."/>
            <person name="Wanthongcharoen S."/>
            <person name="Thongpramul N."/>
            <person name="Pimmason S."/>
            <person name="Yu B."/>
            <person name="Yasawong M."/>
        </authorList>
    </citation>
    <scope>NUCLEOTIDE SEQUENCE [LARGE SCALE GENOMIC DNA]</scope>
    <source>
        <strain evidence="11 12">IM0101</strain>
    </source>
</reference>
<evidence type="ECO:0000256" key="7">
    <source>
        <dbReference type="ARBA" id="ARBA00035120"/>
    </source>
</evidence>
<evidence type="ECO:0000256" key="10">
    <source>
        <dbReference type="HAMAP-Rule" id="MF_00454"/>
    </source>
</evidence>
<dbReference type="GO" id="GO:0140114">
    <property type="term" value="P:cellular detoxification of fluoride"/>
    <property type="evidence" value="ECO:0007669"/>
    <property type="project" value="UniProtKB-UniRule"/>
</dbReference>
<evidence type="ECO:0000256" key="1">
    <source>
        <dbReference type="ARBA" id="ARBA00004651"/>
    </source>
</evidence>
<keyword evidence="5 10" id="KW-0472">Membrane</keyword>
<feature type="binding site" evidence="10">
    <location>
        <position position="74"/>
    </location>
    <ligand>
        <name>Na(+)</name>
        <dbReference type="ChEBI" id="CHEBI:29101"/>
        <note>structural</note>
    </ligand>
</feature>
<keyword evidence="2 10" id="KW-1003">Cell membrane</keyword>
<dbReference type="Pfam" id="PF02537">
    <property type="entry name" value="CRCB"/>
    <property type="match status" value="1"/>
</dbReference>
<dbReference type="GO" id="GO:0005886">
    <property type="term" value="C:plasma membrane"/>
    <property type="evidence" value="ECO:0007669"/>
    <property type="project" value="UniProtKB-SubCell"/>
</dbReference>
<dbReference type="InterPro" id="IPR003691">
    <property type="entry name" value="FluC"/>
</dbReference>
<feature type="binding site" evidence="10">
    <location>
        <position position="71"/>
    </location>
    <ligand>
        <name>Na(+)</name>
        <dbReference type="ChEBI" id="CHEBI:29101"/>
        <note>structural</note>
    </ligand>
</feature>
<sequence>MKNILAISAGAAVGTYLRYLFNLQTQFTDYPLGTLMENLIGSLLLGLVSGYVAARKPRDWVKAGLGVGVCGSFTTFSTFAADTVGLFLEQNMWVSLFYILITLVGGISLAMAGFLFGEKRGGGVS</sequence>
<dbReference type="PANTHER" id="PTHR28259">
    <property type="entry name" value="FLUORIDE EXPORT PROTEIN 1-RELATED"/>
    <property type="match status" value="1"/>
</dbReference>
<keyword evidence="4 10" id="KW-1133">Transmembrane helix</keyword>
<dbReference type="GO" id="GO:0046872">
    <property type="term" value="F:metal ion binding"/>
    <property type="evidence" value="ECO:0007669"/>
    <property type="project" value="UniProtKB-KW"/>
</dbReference>
<accession>A0A428N912</accession>
<comment type="function">
    <text evidence="9 10">Fluoride-specific ion channel. Important for reducing fluoride concentration in the cell, thus reducing its toxicity.</text>
</comment>
<keyword evidence="10" id="KW-0479">Metal-binding</keyword>
<comment type="catalytic activity">
    <reaction evidence="8">
        <text>fluoride(in) = fluoride(out)</text>
        <dbReference type="Rhea" id="RHEA:76159"/>
        <dbReference type="ChEBI" id="CHEBI:17051"/>
    </reaction>
    <physiologicalReaction direction="left-to-right" evidence="8">
        <dbReference type="Rhea" id="RHEA:76160"/>
    </physiologicalReaction>
</comment>
<proteinExistence type="inferred from homology"/>
<name>A0A428N912_9BACI</name>
<dbReference type="OrthoDB" id="9815830at2"/>
<feature type="transmembrane region" description="Helical" evidence="10">
    <location>
        <begin position="60"/>
        <end position="81"/>
    </location>
</feature>
<comment type="activity regulation">
    <text evidence="10">Na(+) is not transported, but it plays an essential structural role and its presence is essential for fluoride channel function.</text>
</comment>
<evidence type="ECO:0000313" key="11">
    <source>
        <dbReference type="EMBL" id="RSL34877.1"/>
    </source>
</evidence>
<feature type="transmembrane region" description="Helical" evidence="10">
    <location>
        <begin position="93"/>
        <end position="116"/>
    </location>
</feature>
<protein>
    <recommendedName>
        <fullName evidence="10">Fluoride-specific ion channel FluC</fullName>
    </recommendedName>
</protein>
<evidence type="ECO:0000256" key="9">
    <source>
        <dbReference type="ARBA" id="ARBA00049940"/>
    </source>
</evidence>
<keyword evidence="6 10" id="KW-0407">Ion channel</keyword>
<organism evidence="11 12">
    <name type="scientific">Salibacterium salarium</name>
    <dbReference type="NCBI Taxonomy" id="284579"/>
    <lineage>
        <taxon>Bacteria</taxon>
        <taxon>Bacillati</taxon>
        <taxon>Bacillota</taxon>
        <taxon>Bacilli</taxon>
        <taxon>Bacillales</taxon>
        <taxon>Bacillaceae</taxon>
    </lineage>
</organism>
<evidence type="ECO:0000256" key="2">
    <source>
        <dbReference type="ARBA" id="ARBA00022475"/>
    </source>
</evidence>
<evidence type="ECO:0000256" key="8">
    <source>
        <dbReference type="ARBA" id="ARBA00035585"/>
    </source>
</evidence>
<keyword evidence="3 10" id="KW-0812">Transmembrane</keyword>